<gene>
    <name evidence="2" type="primary">PLEST002102</name>
    <name evidence="2" type="ORF">PLESTB_001607400</name>
</gene>
<reference evidence="2 3" key="1">
    <citation type="journal article" date="2023" name="Commun. Biol.">
        <title>Reorganization of the ancestral sex-determining regions during the evolution of trioecy in Pleodorina starrii.</title>
        <authorList>
            <person name="Takahashi K."/>
            <person name="Suzuki S."/>
            <person name="Kawai-Toyooka H."/>
            <person name="Yamamoto K."/>
            <person name="Hamaji T."/>
            <person name="Ootsuki R."/>
            <person name="Yamaguchi H."/>
            <person name="Kawachi M."/>
            <person name="Higashiyama T."/>
            <person name="Nozaki H."/>
        </authorList>
    </citation>
    <scope>NUCLEOTIDE SEQUENCE [LARGE SCALE GENOMIC DNA]</scope>
    <source>
        <strain evidence="2 3">NIES-4479</strain>
    </source>
</reference>
<organism evidence="2 3">
    <name type="scientific">Pleodorina starrii</name>
    <dbReference type="NCBI Taxonomy" id="330485"/>
    <lineage>
        <taxon>Eukaryota</taxon>
        <taxon>Viridiplantae</taxon>
        <taxon>Chlorophyta</taxon>
        <taxon>core chlorophytes</taxon>
        <taxon>Chlorophyceae</taxon>
        <taxon>CS clade</taxon>
        <taxon>Chlamydomonadales</taxon>
        <taxon>Volvocaceae</taxon>
        <taxon>Pleodorina</taxon>
    </lineage>
</organism>
<feature type="signal peptide" evidence="1">
    <location>
        <begin position="1"/>
        <end position="26"/>
    </location>
</feature>
<keyword evidence="1" id="KW-0732">Signal</keyword>
<evidence type="ECO:0000313" key="2">
    <source>
        <dbReference type="EMBL" id="GLC60393.1"/>
    </source>
</evidence>
<comment type="caution">
    <text evidence="2">The sequence shown here is derived from an EMBL/GenBank/DDBJ whole genome shotgun (WGS) entry which is preliminary data.</text>
</comment>
<evidence type="ECO:0000256" key="1">
    <source>
        <dbReference type="SAM" id="SignalP"/>
    </source>
</evidence>
<protein>
    <submittedName>
        <fullName evidence="2">Uncharacterized protein</fullName>
    </submittedName>
</protein>
<sequence length="561" mass="60656">MALRRFLKRLLVVGLLCATHSPAAHGRLAAAAFTLALSPALVAEIPGGRIRTAPHTAPLLHALLDSLEGPTAAEHWQGSHESLQALQELIRSGRALLLTPPDADPQLPQGVSSWLASAERTVAALPAGPSYPQLRRAVVALLVEVWLVAGASWSQSYDNAATRILLKLYDLHAASSVRKSAVEYYHFSKAAGTSVCVTSAAMGCTTFSVTEQYTCLVPEFVDGPRWMSRKAHNSRCRRTLPGYSQCLTKLYTKLARWGQRYSPRSALVGCSERAAWLSDRGFNFYASEYTLRGRGGNVSDAPALCSGFLNLAVLRAPQARLLSHMRYIVRITYDWLGERTAQYLRNMTLYDWQRLVPAAFDNYYIRSLLGEAAFYARTGELNATEHLPAARAVLGAMDVLLVLEDSERLLELGHRWGLGWRKTFLQAEGRISSRASGEVIQIAERVVPNGAAAEELAAANHLDEQLYEYAVRLSRLDAVVWAAAEAAGVVPPATETAAAAATATAHVEDDRTGAVGGVVHVPVPAPERGPCGYVAPVWPRPSAPPLPPNASGCIPPSPAPH</sequence>
<proteinExistence type="predicted"/>
<feature type="chain" id="PRO_5040836351" evidence="1">
    <location>
        <begin position="27"/>
        <end position="561"/>
    </location>
</feature>
<name>A0A9W6BYD9_9CHLO</name>
<dbReference type="AlphaFoldDB" id="A0A9W6BYD9"/>
<evidence type="ECO:0000313" key="3">
    <source>
        <dbReference type="Proteomes" id="UP001165080"/>
    </source>
</evidence>
<dbReference type="Proteomes" id="UP001165080">
    <property type="component" value="Unassembled WGS sequence"/>
</dbReference>
<dbReference type="EMBL" id="BRXU01000034">
    <property type="protein sequence ID" value="GLC60393.1"/>
    <property type="molecule type" value="Genomic_DNA"/>
</dbReference>
<accession>A0A9W6BYD9</accession>
<keyword evidence="3" id="KW-1185">Reference proteome</keyword>